<organism evidence="2">
    <name type="scientific">Sesamum latifolium</name>
    <dbReference type="NCBI Taxonomy" id="2727402"/>
    <lineage>
        <taxon>Eukaryota</taxon>
        <taxon>Viridiplantae</taxon>
        <taxon>Streptophyta</taxon>
        <taxon>Embryophyta</taxon>
        <taxon>Tracheophyta</taxon>
        <taxon>Spermatophyta</taxon>
        <taxon>Magnoliopsida</taxon>
        <taxon>eudicotyledons</taxon>
        <taxon>Gunneridae</taxon>
        <taxon>Pentapetalae</taxon>
        <taxon>asterids</taxon>
        <taxon>lamiids</taxon>
        <taxon>Lamiales</taxon>
        <taxon>Pedaliaceae</taxon>
        <taxon>Sesamum</taxon>
    </lineage>
</organism>
<accession>A0AAW2XC73</accession>
<comment type="caution">
    <text evidence="2">The sequence shown here is derived from an EMBL/GenBank/DDBJ whole genome shotgun (WGS) entry which is preliminary data.</text>
</comment>
<dbReference type="AlphaFoldDB" id="A0AAW2XC73"/>
<feature type="compositionally biased region" description="Polar residues" evidence="1">
    <location>
        <begin position="1"/>
        <end position="15"/>
    </location>
</feature>
<sequence>MANSNNGSDETNSSLPAIAGPIIPPVDPTSGAANAPTPNPALGAASALTPALGQTAGPVAMNLLFCEQLCQFILETINSTSVVLKLAEQSPLPIWKEQKTRKPRRRRIVSCWSTIGSIHNY</sequence>
<feature type="region of interest" description="Disordered" evidence="1">
    <location>
        <begin position="1"/>
        <end position="40"/>
    </location>
</feature>
<proteinExistence type="predicted"/>
<evidence type="ECO:0000313" key="2">
    <source>
        <dbReference type="EMBL" id="KAL0451684.1"/>
    </source>
</evidence>
<protein>
    <submittedName>
        <fullName evidence="2">Uncharacterized protein</fullName>
    </submittedName>
</protein>
<reference evidence="2" key="1">
    <citation type="submission" date="2020-06" db="EMBL/GenBank/DDBJ databases">
        <authorList>
            <person name="Li T."/>
            <person name="Hu X."/>
            <person name="Zhang T."/>
            <person name="Song X."/>
            <person name="Zhang H."/>
            <person name="Dai N."/>
            <person name="Sheng W."/>
            <person name="Hou X."/>
            <person name="Wei L."/>
        </authorList>
    </citation>
    <scope>NUCLEOTIDE SEQUENCE</scope>
    <source>
        <strain evidence="2">KEN1</strain>
        <tissue evidence="2">Leaf</tissue>
    </source>
</reference>
<reference evidence="2" key="2">
    <citation type="journal article" date="2024" name="Plant">
        <title>Genomic evolution and insights into agronomic trait innovations of Sesamum species.</title>
        <authorList>
            <person name="Miao H."/>
            <person name="Wang L."/>
            <person name="Qu L."/>
            <person name="Liu H."/>
            <person name="Sun Y."/>
            <person name="Le M."/>
            <person name="Wang Q."/>
            <person name="Wei S."/>
            <person name="Zheng Y."/>
            <person name="Lin W."/>
            <person name="Duan Y."/>
            <person name="Cao H."/>
            <person name="Xiong S."/>
            <person name="Wang X."/>
            <person name="Wei L."/>
            <person name="Li C."/>
            <person name="Ma Q."/>
            <person name="Ju M."/>
            <person name="Zhao R."/>
            <person name="Li G."/>
            <person name="Mu C."/>
            <person name="Tian Q."/>
            <person name="Mei H."/>
            <person name="Zhang T."/>
            <person name="Gao T."/>
            <person name="Zhang H."/>
        </authorList>
    </citation>
    <scope>NUCLEOTIDE SEQUENCE</scope>
    <source>
        <strain evidence="2">KEN1</strain>
    </source>
</reference>
<dbReference type="EMBL" id="JACGWN010000004">
    <property type="protein sequence ID" value="KAL0451684.1"/>
    <property type="molecule type" value="Genomic_DNA"/>
</dbReference>
<gene>
    <name evidence="2" type="ORF">Slati_1146500</name>
</gene>
<name>A0AAW2XC73_9LAMI</name>
<evidence type="ECO:0000256" key="1">
    <source>
        <dbReference type="SAM" id="MobiDB-lite"/>
    </source>
</evidence>